<feature type="signal peptide" evidence="1">
    <location>
        <begin position="1"/>
        <end position="27"/>
    </location>
</feature>
<keyword evidence="1" id="KW-0732">Signal</keyword>
<dbReference type="AlphaFoldDB" id="A0A5B7CB11"/>
<evidence type="ECO:0000313" key="2">
    <source>
        <dbReference type="EMBL" id="MPA78148.1"/>
    </source>
</evidence>
<gene>
    <name evidence="2" type="ORF">Din_047589</name>
</gene>
<protein>
    <submittedName>
        <fullName evidence="2">Uncharacterized protein</fullName>
    </submittedName>
</protein>
<feature type="chain" id="PRO_5022760175" evidence="1">
    <location>
        <begin position="28"/>
        <end position="113"/>
    </location>
</feature>
<accession>A0A5B7CB11</accession>
<reference evidence="2" key="1">
    <citation type="submission" date="2019-08" db="EMBL/GenBank/DDBJ databases">
        <title>Reference gene set and small RNA set construction with multiple tissues from Davidia involucrata Baill.</title>
        <authorList>
            <person name="Yang H."/>
            <person name="Zhou C."/>
            <person name="Li G."/>
            <person name="Wang J."/>
            <person name="Gao P."/>
            <person name="Wang M."/>
            <person name="Wang R."/>
            <person name="Zhao Y."/>
        </authorList>
    </citation>
    <scope>NUCLEOTIDE SEQUENCE</scope>
    <source>
        <tissue evidence="2">Mixed with DoveR01_LX</tissue>
    </source>
</reference>
<organism evidence="2">
    <name type="scientific">Davidia involucrata</name>
    <name type="common">Dove tree</name>
    <dbReference type="NCBI Taxonomy" id="16924"/>
    <lineage>
        <taxon>Eukaryota</taxon>
        <taxon>Viridiplantae</taxon>
        <taxon>Streptophyta</taxon>
        <taxon>Embryophyta</taxon>
        <taxon>Tracheophyta</taxon>
        <taxon>Spermatophyta</taxon>
        <taxon>Magnoliopsida</taxon>
        <taxon>eudicotyledons</taxon>
        <taxon>Gunneridae</taxon>
        <taxon>Pentapetalae</taxon>
        <taxon>asterids</taxon>
        <taxon>Cornales</taxon>
        <taxon>Nyssaceae</taxon>
        <taxon>Davidia</taxon>
    </lineage>
</organism>
<sequence length="113" mass="11866">MAKPIKLYHLTATTIFFFLIISQSSSSARPLNGFYPNSLAATEPALNLALPGDNGASPPEKDSSLPCEMDSSTEILAPKRLGGKYGLPLVLNMLPKGPAPPSGPSKGTNNIKN</sequence>
<dbReference type="EMBL" id="GHES01047589">
    <property type="protein sequence ID" value="MPA78148.1"/>
    <property type="molecule type" value="Transcribed_RNA"/>
</dbReference>
<name>A0A5B7CB11_DAVIN</name>
<evidence type="ECO:0000256" key="1">
    <source>
        <dbReference type="SAM" id="SignalP"/>
    </source>
</evidence>
<proteinExistence type="predicted"/>